<organism evidence="1 2">
    <name type="scientific">Aspergillus indologenus CBS 114.80</name>
    <dbReference type="NCBI Taxonomy" id="1450541"/>
    <lineage>
        <taxon>Eukaryota</taxon>
        <taxon>Fungi</taxon>
        <taxon>Dikarya</taxon>
        <taxon>Ascomycota</taxon>
        <taxon>Pezizomycotina</taxon>
        <taxon>Eurotiomycetes</taxon>
        <taxon>Eurotiomycetidae</taxon>
        <taxon>Eurotiales</taxon>
        <taxon>Aspergillaceae</taxon>
        <taxon>Aspergillus</taxon>
        <taxon>Aspergillus subgen. Circumdati</taxon>
    </lineage>
</organism>
<reference evidence="1 2" key="1">
    <citation type="submission" date="2018-02" db="EMBL/GenBank/DDBJ databases">
        <title>The genomes of Aspergillus section Nigri reveals drivers in fungal speciation.</title>
        <authorList>
            <consortium name="DOE Joint Genome Institute"/>
            <person name="Vesth T.C."/>
            <person name="Nybo J."/>
            <person name="Theobald S."/>
            <person name="Brandl J."/>
            <person name="Frisvad J.C."/>
            <person name="Nielsen K.F."/>
            <person name="Lyhne E.K."/>
            <person name="Kogle M.E."/>
            <person name="Kuo A."/>
            <person name="Riley R."/>
            <person name="Clum A."/>
            <person name="Nolan M."/>
            <person name="Lipzen A."/>
            <person name="Salamov A."/>
            <person name="Henrissat B."/>
            <person name="Wiebenga A."/>
            <person name="De vries R.P."/>
            <person name="Grigoriev I.V."/>
            <person name="Mortensen U.H."/>
            <person name="Andersen M.R."/>
            <person name="Baker S.E."/>
        </authorList>
    </citation>
    <scope>NUCLEOTIDE SEQUENCE [LARGE SCALE GENOMIC DNA]</scope>
    <source>
        <strain evidence="1 2">CBS 114.80</strain>
    </source>
</reference>
<dbReference type="EMBL" id="KZ825501">
    <property type="protein sequence ID" value="PYI31561.1"/>
    <property type="molecule type" value="Genomic_DNA"/>
</dbReference>
<dbReference type="AlphaFoldDB" id="A0A2V5I6A8"/>
<dbReference type="Proteomes" id="UP000248817">
    <property type="component" value="Unassembled WGS sequence"/>
</dbReference>
<accession>A0A2V5I6A8</accession>
<evidence type="ECO:0000313" key="1">
    <source>
        <dbReference type="EMBL" id="PYI31561.1"/>
    </source>
</evidence>
<gene>
    <name evidence="1" type="ORF">BP00DRAFT_425489</name>
</gene>
<evidence type="ECO:0000313" key="2">
    <source>
        <dbReference type="Proteomes" id="UP000248817"/>
    </source>
</evidence>
<keyword evidence="2" id="KW-1185">Reference proteome</keyword>
<protein>
    <submittedName>
        <fullName evidence="1">Uncharacterized protein</fullName>
    </submittedName>
</protein>
<sequence>MVMCDVLLYLLCLFCCVALLLAFRVDILGFALWYNTCVSWWTLACLQPLFSRSRAVTCVLTFMQYTELWA</sequence>
<name>A0A2V5I6A8_9EURO</name>
<proteinExistence type="predicted"/>